<accession>A0A5M3VXM8</accession>
<dbReference type="Proteomes" id="UP000334990">
    <property type="component" value="Unassembled WGS sequence"/>
</dbReference>
<organism evidence="1 2">
    <name type="scientific">Acrocarpospora corrugata</name>
    <dbReference type="NCBI Taxonomy" id="35763"/>
    <lineage>
        <taxon>Bacteria</taxon>
        <taxon>Bacillati</taxon>
        <taxon>Actinomycetota</taxon>
        <taxon>Actinomycetes</taxon>
        <taxon>Streptosporangiales</taxon>
        <taxon>Streptosporangiaceae</taxon>
        <taxon>Acrocarpospora</taxon>
    </lineage>
</organism>
<keyword evidence="2" id="KW-1185">Reference proteome</keyword>
<dbReference type="RefSeq" id="WP_155337568.1">
    <property type="nucleotide sequence ID" value="NZ_BAAABN010000032.1"/>
</dbReference>
<reference evidence="1 2" key="1">
    <citation type="submission" date="2019-10" db="EMBL/GenBank/DDBJ databases">
        <title>Whole genome shotgun sequence of Acrocarpospora corrugata NBRC 13972.</title>
        <authorList>
            <person name="Ichikawa N."/>
            <person name="Kimura A."/>
            <person name="Kitahashi Y."/>
            <person name="Komaki H."/>
            <person name="Oguchi A."/>
        </authorList>
    </citation>
    <scope>NUCLEOTIDE SEQUENCE [LARGE SCALE GENOMIC DNA]</scope>
    <source>
        <strain evidence="1 2">NBRC 13972</strain>
    </source>
</reference>
<sequence>MADRLDDRTVSVRLEVLEELLTELEAAPVGETALDAVALLAEVYGEALARVMERAEPYPELRGSLAGDVLLAHLLALHGFRAAEESGKTFIPVDALLRRPT</sequence>
<comment type="caution">
    <text evidence="1">The sequence shown here is derived from an EMBL/GenBank/DDBJ whole genome shotgun (WGS) entry which is preliminary data.</text>
</comment>
<name>A0A5M3VXM8_9ACTN</name>
<proteinExistence type="predicted"/>
<protein>
    <submittedName>
        <fullName evidence="1">Uncharacterized protein</fullName>
    </submittedName>
</protein>
<dbReference type="OrthoDB" id="4320373at2"/>
<dbReference type="EMBL" id="BLAD01000049">
    <property type="protein sequence ID" value="GES01276.1"/>
    <property type="molecule type" value="Genomic_DNA"/>
</dbReference>
<dbReference type="AlphaFoldDB" id="A0A5M3VXM8"/>
<gene>
    <name evidence="1" type="ORF">Acor_33400</name>
</gene>
<evidence type="ECO:0000313" key="2">
    <source>
        <dbReference type="Proteomes" id="UP000334990"/>
    </source>
</evidence>
<evidence type="ECO:0000313" key="1">
    <source>
        <dbReference type="EMBL" id="GES01276.1"/>
    </source>
</evidence>